<accession>A0A8H2PV15</accession>
<comment type="caution">
    <text evidence="8">The sequence shown here is derived from an EMBL/GenBank/DDBJ whole genome shotgun (WGS) entry which is preliminary data.</text>
</comment>
<name>A0A8H2PV15_9MICO</name>
<comment type="similarity">
    <text evidence="2">Belongs to the EamA transporter family.</text>
</comment>
<evidence type="ECO:0000256" key="6">
    <source>
        <dbReference type="SAM" id="Phobius"/>
    </source>
</evidence>
<evidence type="ECO:0000256" key="4">
    <source>
        <dbReference type="ARBA" id="ARBA00022989"/>
    </source>
</evidence>
<dbReference type="Proteomes" id="UP000316560">
    <property type="component" value="Unassembled WGS sequence"/>
</dbReference>
<reference evidence="8 9" key="1">
    <citation type="submission" date="2019-06" db="EMBL/GenBank/DDBJ databases">
        <title>Sequencing the genomes of 1000 actinobacteria strains.</title>
        <authorList>
            <person name="Klenk H.-P."/>
        </authorList>
    </citation>
    <scope>NUCLEOTIDE SEQUENCE [LARGE SCALE GENOMIC DNA]</scope>
    <source>
        <strain evidence="8 9">DSM 21947</strain>
    </source>
</reference>
<feature type="transmembrane region" description="Helical" evidence="6">
    <location>
        <begin position="157"/>
        <end position="177"/>
    </location>
</feature>
<feature type="domain" description="EamA" evidence="7">
    <location>
        <begin position="12"/>
        <end position="142"/>
    </location>
</feature>
<sequence>MSTSPSSRVAPFAIVGAAALWGTTGTAASFFPENVSPLAIGAVTMVGGGILLFFARFHQSRAALRERALRPWLLLGAVGVFVYPLAFYSSMDLAGIAVGNVVSLGTGPVFAALLERVIERRRLSMLWKITTSLALAGIVLLTIGGGNARNGGGGESLVAGVMLGLLAGVSYALYTYCSTRVIRAGHTSGATMGAIFGVGALGLLPVLAIFGGPLVQSGVSIGTASYLIIGPMFIAYILFGIGLRATSSSTATTIALLEPVVATLLAVIIVGELLAPLSWAGLALIFLAVSVLSTARHPRNQQLST</sequence>
<keyword evidence="5 6" id="KW-0472">Membrane</keyword>
<feature type="transmembrane region" description="Helical" evidence="6">
    <location>
        <begin position="251"/>
        <end position="271"/>
    </location>
</feature>
<comment type="subcellular location">
    <subcellularLocation>
        <location evidence="1">Membrane</location>
        <topology evidence="1">Multi-pass membrane protein</topology>
    </subcellularLocation>
</comment>
<feature type="transmembrane region" description="Helical" evidence="6">
    <location>
        <begin position="38"/>
        <end position="57"/>
    </location>
</feature>
<evidence type="ECO:0000256" key="3">
    <source>
        <dbReference type="ARBA" id="ARBA00022692"/>
    </source>
</evidence>
<dbReference type="RefSeq" id="WP_170192104.1">
    <property type="nucleotide sequence ID" value="NZ_VFRA01000001.1"/>
</dbReference>
<proteinExistence type="inferred from homology"/>
<evidence type="ECO:0000259" key="7">
    <source>
        <dbReference type="Pfam" id="PF00892"/>
    </source>
</evidence>
<dbReference type="InterPro" id="IPR037185">
    <property type="entry name" value="EmrE-like"/>
</dbReference>
<feature type="transmembrane region" description="Helical" evidence="6">
    <location>
        <begin position="277"/>
        <end position="295"/>
    </location>
</feature>
<feature type="transmembrane region" description="Helical" evidence="6">
    <location>
        <begin position="69"/>
        <end position="87"/>
    </location>
</feature>
<dbReference type="AlphaFoldDB" id="A0A8H2PV15"/>
<evidence type="ECO:0000256" key="5">
    <source>
        <dbReference type="ARBA" id="ARBA00023136"/>
    </source>
</evidence>
<keyword evidence="3 6" id="KW-0812">Transmembrane</keyword>
<feature type="domain" description="EamA" evidence="7">
    <location>
        <begin position="159"/>
        <end position="293"/>
    </location>
</feature>
<keyword evidence="9" id="KW-1185">Reference proteome</keyword>
<organism evidence="8 9">
    <name type="scientific">Rhodoglobus vestalii</name>
    <dbReference type="NCBI Taxonomy" id="193384"/>
    <lineage>
        <taxon>Bacteria</taxon>
        <taxon>Bacillati</taxon>
        <taxon>Actinomycetota</taxon>
        <taxon>Actinomycetes</taxon>
        <taxon>Micrococcales</taxon>
        <taxon>Microbacteriaceae</taxon>
        <taxon>Rhodoglobus</taxon>
    </lineage>
</organism>
<evidence type="ECO:0000313" key="9">
    <source>
        <dbReference type="Proteomes" id="UP000316560"/>
    </source>
</evidence>
<protein>
    <submittedName>
        <fullName evidence="8">DME family drug/metabolite transporter</fullName>
    </submittedName>
</protein>
<feature type="transmembrane region" description="Helical" evidence="6">
    <location>
        <begin position="126"/>
        <end position="145"/>
    </location>
</feature>
<keyword evidence="4 6" id="KW-1133">Transmembrane helix</keyword>
<dbReference type="PANTHER" id="PTHR32322:SF2">
    <property type="entry name" value="EAMA DOMAIN-CONTAINING PROTEIN"/>
    <property type="match status" value="1"/>
</dbReference>
<dbReference type="InterPro" id="IPR000620">
    <property type="entry name" value="EamA_dom"/>
</dbReference>
<gene>
    <name evidence="8" type="ORF">FB472_2847</name>
</gene>
<dbReference type="SUPFAM" id="SSF103481">
    <property type="entry name" value="Multidrug resistance efflux transporter EmrE"/>
    <property type="match status" value="2"/>
</dbReference>
<evidence type="ECO:0000256" key="2">
    <source>
        <dbReference type="ARBA" id="ARBA00007362"/>
    </source>
</evidence>
<dbReference type="EMBL" id="VFRA01000001">
    <property type="protein sequence ID" value="TQO21171.1"/>
    <property type="molecule type" value="Genomic_DNA"/>
</dbReference>
<dbReference type="Pfam" id="PF00892">
    <property type="entry name" value="EamA"/>
    <property type="match status" value="2"/>
</dbReference>
<feature type="transmembrane region" description="Helical" evidence="6">
    <location>
        <begin position="93"/>
        <end position="114"/>
    </location>
</feature>
<evidence type="ECO:0000256" key="1">
    <source>
        <dbReference type="ARBA" id="ARBA00004141"/>
    </source>
</evidence>
<dbReference type="GO" id="GO:0016020">
    <property type="term" value="C:membrane"/>
    <property type="evidence" value="ECO:0007669"/>
    <property type="project" value="UniProtKB-SubCell"/>
</dbReference>
<feature type="transmembrane region" description="Helical" evidence="6">
    <location>
        <begin position="189"/>
        <end position="212"/>
    </location>
</feature>
<evidence type="ECO:0000313" key="8">
    <source>
        <dbReference type="EMBL" id="TQO21171.1"/>
    </source>
</evidence>
<feature type="transmembrane region" description="Helical" evidence="6">
    <location>
        <begin position="218"/>
        <end position="239"/>
    </location>
</feature>
<dbReference type="InterPro" id="IPR050638">
    <property type="entry name" value="AA-Vitamin_Transporters"/>
</dbReference>
<dbReference type="PANTHER" id="PTHR32322">
    <property type="entry name" value="INNER MEMBRANE TRANSPORTER"/>
    <property type="match status" value="1"/>
</dbReference>